<dbReference type="SUPFAM" id="SSF46785">
    <property type="entry name" value="Winged helix' DNA-binding domain"/>
    <property type="match status" value="1"/>
</dbReference>
<organism evidence="3 4">
    <name type="scientific">Cellulomonas triticagri</name>
    <dbReference type="NCBI Taxonomy" id="2483352"/>
    <lineage>
        <taxon>Bacteria</taxon>
        <taxon>Bacillati</taxon>
        <taxon>Actinomycetota</taxon>
        <taxon>Actinomycetes</taxon>
        <taxon>Micrococcales</taxon>
        <taxon>Cellulomonadaceae</taxon>
        <taxon>Cellulomonas</taxon>
    </lineage>
</organism>
<dbReference type="PANTHER" id="PTHR18964:SF149">
    <property type="entry name" value="BIFUNCTIONAL UDP-N-ACETYLGLUCOSAMINE 2-EPIMERASE_N-ACETYLMANNOSAMINE KINASE"/>
    <property type="match status" value="1"/>
</dbReference>
<evidence type="ECO:0000256" key="2">
    <source>
        <dbReference type="SAM" id="MobiDB-lite"/>
    </source>
</evidence>
<feature type="region of interest" description="Disordered" evidence="2">
    <location>
        <begin position="427"/>
        <end position="466"/>
    </location>
</feature>
<accession>A0A3M2J4P1</accession>
<sequence>MSRYGPDMSGPDRATTPGARASASANPVDPAPPRTPPRAATGALVLDLVRTAGTVSRVELAERSGLTAATITHVVRELMAEGLVHEVGRRTGTVGSPRRLLRLAADAWYAVGVQLDRCASSVVVTDFAGRRVASTGVRGVGRGAPGDTLPVLARHTDLLLAGAGIPRDRVLGVGLVTHGPQDRAAGVVLTGQPTPAWREYPLTRTLADLLDLPVLLENDATAAAVGEQWVGSLDVDTFGVLYMATGIGGGVIAGAEVYRGGTANPVEVGHIPVDPAGPRCACGNRGCVEVLAGPGAVVGAALAVPGLGARLGLDGGADAQLADFQRVARAAVAGDAAALALVDASARRLGTAAVTLMNLFDLDTVVLAGPAFAVAGALYVERAQEVVDAGALARLLRPVHVRLSRDVRVSAAVGGALVVLRSPLGRPGRADRAGGADRAGRDDRSDRAAGAAASGAPLDLTALAPA</sequence>
<reference evidence="3 4" key="1">
    <citation type="submission" date="2018-10" db="EMBL/GenBank/DDBJ databases">
        <title>Isolation, diversity and antifungal activity of actinobacteria from wheat.</title>
        <authorList>
            <person name="Han C."/>
        </authorList>
    </citation>
    <scope>NUCLEOTIDE SEQUENCE [LARGE SCALE GENOMIC DNA]</scope>
    <source>
        <strain evidence="3 4">NEAU-YY56</strain>
    </source>
</reference>
<name>A0A3M2J4P1_9CELL</name>
<dbReference type="InterPro" id="IPR000600">
    <property type="entry name" value="ROK"/>
</dbReference>
<gene>
    <name evidence="3" type="ORF">EBM89_11955</name>
</gene>
<comment type="caution">
    <text evidence="3">The sequence shown here is derived from an EMBL/GenBank/DDBJ whole genome shotgun (WGS) entry which is preliminary data.</text>
</comment>
<dbReference type="InterPro" id="IPR036390">
    <property type="entry name" value="WH_DNA-bd_sf"/>
</dbReference>
<dbReference type="EMBL" id="RFFI01000062">
    <property type="protein sequence ID" value="RMI09052.1"/>
    <property type="molecule type" value="Genomic_DNA"/>
</dbReference>
<dbReference type="Gene3D" id="3.30.420.40">
    <property type="match status" value="2"/>
</dbReference>
<dbReference type="InterPro" id="IPR036388">
    <property type="entry name" value="WH-like_DNA-bd_sf"/>
</dbReference>
<protein>
    <submittedName>
        <fullName evidence="3">ROK family transcriptional regulator</fullName>
    </submittedName>
</protein>
<dbReference type="SUPFAM" id="SSF53067">
    <property type="entry name" value="Actin-like ATPase domain"/>
    <property type="match status" value="1"/>
</dbReference>
<comment type="similarity">
    <text evidence="1">Belongs to the ROK (NagC/XylR) family.</text>
</comment>
<dbReference type="PANTHER" id="PTHR18964">
    <property type="entry name" value="ROK (REPRESSOR, ORF, KINASE) FAMILY"/>
    <property type="match status" value="1"/>
</dbReference>
<evidence type="ECO:0000313" key="4">
    <source>
        <dbReference type="Proteomes" id="UP000269289"/>
    </source>
</evidence>
<dbReference type="Pfam" id="PF13412">
    <property type="entry name" value="HTH_24"/>
    <property type="match status" value="1"/>
</dbReference>
<keyword evidence="4" id="KW-1185">Reference proteome</keyword>
<evidence type="ECO:0000256" key="1">
    <source>
        <dbReference type="ARBA" id="ARBA00006479"/>
    </source>
</evidence>
<dbReference type="Proteomes" id="UP000269289">
    <property type="component" value="Unassembled WGS sequence"/>
</dbReference>
<dbReference type="Pfam" id="PF00480">
    <property type="entry name" value="ROK"/>
    <property type="match status" value="1"/>
</dbReference>
<proteinExistence type="inferred from homology"/>
<feature type="compositionally biased region" description="Low complexity" evidence="2">
    <location>
        <begin position="448"/>
        <end position="457"/>
    </location>
</feature>
<evidence type="ECO:0000313" key="3">
    <source>
        <dbReference type="EMBL" id="RMI09052.1"/>
    </source>
</evidence>
<feature type="region of interest" description="Disordered" evidence="2">
    <location>
        <begin position="1"/>
        <end position="39"/>
    </location>
</feature>
<dbReference type="AlphaFoldDB" id="A0A3M2J4P1"/>
<dbReference type="InterPro" id="IPR043129">
    <property type="entry name" value="ATPase_NBD"/>
</dbReference>
<dbReference type="Gene3D" id="1.10.10.10">
    <property type="entry name" value="Winged helix-like DNA-binding domain superfamily/Winged helix DNA-binding domain"/>
    <property type="match status" value="1"/>
</dbReference>
<feature type="compositionally biased region" description="Basic and acidic residues" evidence="2">
    <location>
        <begin position="428"/>
        <end position="447"/>
    </location>
</feature>